<accession>A0A096P8W2</accession>
<evidence type="ECO:0000256" key="8">
    <source>
        <dbReference type="SAM" id="SignalP"/>
    </source>
</evidence>
<dbReference type="PANTHER" id="PTHR21229">
    <property type="entry name" value="LUNG SEVEN TRANSMEMBRANE RECEPTOR"/>
    <property type="match status" value="1"/>
</dbReference>
<evidence type="ECO:0000256" key="3">
    <source>
        <dbReference type="ARBA" id="ARBA00022729"/>
    </source>
</evidence>
<evidence type="ECO:0000256" key="4">
    <source>
        <dbReference type="ARBA" id="ARBA00022989"/>
    </source>
</evidence>
<feature type="transmembrane region" description="Helical" evidence="7">
    <location>
        <begin position="371"/>
        <end position="392"/>
    </location>
</feature>
<dbReference type="EMBL" id="CAID01000016">
    <property type="protein sequence ID" value="CEG00437.1"/>
    <property type="molecule type" value="Genomic_DNA"/>
</dbReference>
<dbReference type="Proteomes" id="UP000009170">
    <property type="component" value="Unassembled WGS sequence"/>
</dbReference>
<feature type="chain" id="PRO_5001922903" evidence="8">
    <location>
        <begin position="22"/>
        <end position="558"/>
    </location>
</feature>
<organism evidence="10 11">
    <name type="scientific">Ostreococcus tauri</name>
    <name type="common">Marine green alga</name>
    <dbReference type="NCBI Taxonomy" id="70448"/>
    <lineage>
        <taxon>Eukaryota</taxon>
        <taxon>Viridiplantae</taxon>
        <taxon>Chlorophyta</taxon>
        <taxon>Mamiellophyceae</taxon>
        <taxon>Mamiellales</taxon>
        <taxon>Bathycoccaceae</taxon>
        <taxon>Ostreococcus</taxon>
    </lineage>
</organism>
<evidence type="ECO:0000256" key="7">
    <source>
        <dbReference type="SAM" id="Phobius"/>
    </source>
</evidence>
<comment type="subcellular location">
    <subcellularLocation>
        <location evidence="1">Membrane</location>
        <topology evidence="1">Multi-pass membrane protein</topology>
    </subcellularLocation>
</comment>
<keyword evidence="4 7" id="KW-1133">Transmembrane helix</keyword>
<evidence type="ECO:0000256" key="6">
    <source>
        <dbReference type="SAM" id="MobiDB-lite"/>
    </source>
</evidence>
<evidence type="ECO:0000313" key="10">
    <source>
        <dbReference type="EMBL" id="CEG00437.1"/>
    </source>
</evidence>
<dbReference type="KEGG" id="ota:OT_ostta16g02270"/>
<keyword evidence="11" id="KW-1185">Reference proteome</keyword>
<evidence type="ECO:0000256" key="1">
    <source>
        <dbReference type="ARBA" id="ARBA00004141"/>
    </source>
</evidence>
<gene>
    <name evidence="10" type="ORF">OT_ostta16g02270</name>
</gene>
<dbReference type="Pfam" id="PF06814">
    <property type="entry name" value="GOST_TM"/>
    <property type="match status" value="1"/>
</dbReference>
<dbReference type="OrthoDB" id="19932at2759"/>
<dbReference type="PANTHER" id="PTHR21229:SF1">
    <property type="entry name" value="GH17801P"/>
    <property type="match status" value="1"/>
</dbReference>
<keyword evidence="10" id="KW-0675">Receptor</keyword>
<feature type="transmembrane region" description="Helical" evidence="7">
    <location>
        <begin position="413"/>
        <end position="434"/>
    </location>
</feature>
<feature type="compositionally biased region" description="Basic and acidic residues" evidence="6">
    <location>
        <begin position="547"/>
        <end position="558"/>
    </location>
</feature>
<feature type="region of interest" description="Disordered" evidence="6">
    <location>
        <begin position="509"/>
        <end position="558"/>
    </location>
</feature>
<evidence type="ECO:0000256" key="2">
    <source>
        <dbReference type="ARBA" id="ARBA00022692"/>
    </source>
</evidence>
<name>A0A096P8W2_OSTTA</name>
<feature type="transmembrane region" description="Helical" evidence="7">
    <location>
        <begin position="234"/>
        <end position="255"/>
    </location>
</feature>
<comment type="caution">
    <text evidence="10">The sequence shown here is derived from an EMBL/GenBank/DDBJ whole genome shotgun (WGS) entry which is preliminary data.</text>
</comment>
<proteinExistence type="predicted"/>
<evidence type="ECO:0000256" key="5">
    <source>
        <dbReference type="ARBA" id="ARBA00023136"/>
    </source>
</evidence>
<feature type="signal peptide" evidence="8">
    <location>
        <begin position="1"/>
        <end position="21"/>
    </location>
</feature>
<evidence type="ECO:0000313" key="11">
    <source>
        <dbReference type="Proteomes" id="UP000009170"/>
    </source>
</evidence>
<reference evidence="10 11" key="2">
    <citation type="journal article" date="2014" name="BMC Genomics">
        <title>An improved genome of the model marine alga Ostreococcus tauri unfolds by assessing Illumina de novo assemblies.</title>
        <authorList>
            <person name="Blanc-Mathieu R."/>
            <person name="Verhelst B."/>
            <person name="Derelle E."/>
            <person name="Rombauts S."/>
            <person name="Bouget F.Y."/>
            <person name="Carre I."/>
            <person name="Chateau A."/>
            <person name="Eyre-Walker A."/>
            <person name="Grimsley N."/>
            <person name="Moreau H."/>
            <person name="Piegu B."/>
            <person name="Rivals E."/>
            <person name="Schackwitz W."/>
            <person name="Van de Peer Y."/>
            <person name="Piganeau G."/>
        </authorList>
    </citation>
    <scope>NUCLEOTIDE SEQUENCE [LARGE SCALE GENOMIC DNA]</scope>
    <source>
        <strain evidence="11">OTTH 0595 / CCAP 157/2 / RCC745</strain>
    </source>
</reference>
<dbReference type="InterPro" id="IPR053937">
    <property type="entry name" value="GOST_TM"/>
</dbReference>
<dbReference type="GO" id="GO:0016020">
    <property type="term" value="C:membrane"/>
    <property type="evidence" value="ECO:0007669"/>
    <property type="project" value="UniProtKB-SubCell"/>
</dbReference>
<dbReference type="FunCoup" id="A0A096P8W2">
    <property type="interactions" value="1944"/>
</dbReference>
<dbReference type="InterPro" id="IPR009637">
    <property type="entry name" value="GPR107/GPR108-like"/>
</dbReference>
<dbReference type="AlphaFoldDB" id="A0A096P8W2"/>
<reference evidence="11" key="1">
    <citation type="journal article" date="2006" name="Proc. Natl. Acad. Sci. U.S.A.">
        <title>Genome analysis of the smallest free-living eukaryote Ostreococcus tauri unveils many unique features.</title>
        <authorList>
            <person name="Derelle E."/>
            <person name="Ferraz C."/>
            <person name="Rombauts S."/>
            <person name="Rouze P."/>
            <person name="Worden A.Z."/>
            <person name="Robbens S."/>
            <person name="Partensky F."/>
            <person name="Degroeve S."/>
            <person name="Echeynie S."/>
            <person name="Cooke R."/>
            <person name="Saeys Y."/>
            <person name="Wuyts J."/>
            <person name="Jabbari K."/>
            <person name="Bowler C."/>
            <person name="Panaud O."/>
            <person name="Piegu B."/>
            <person name="Ball S.G."/>
            <person name="Ral J.-P."/>
            <person name="Bouget F.-Y."/>
            <person name="Piganeau G."/>
            <person name="De Baets B."/>
            <person name="Picard A."/>
            <person name="Delseny M."/>
            <person name="Demaille J."/>
            <person name="Van de Peer Y."/>
            <person name="Moreau H."/>
        </authorList>
    </citation>
    <scope>NUCLEOTIDE SEQUENCE [LARGE SCALE GENOMIC DNA]</scope>
    <source>
        <strain evidence="11">OTTH 0595 / CCAP 157/2 / RCC745</strain>
    </source>
</reference>
<keyword evidence="2 7" id="KW-0812">Transmembrane</keyword>
<keyword evidence="5 7" id="KW-0472">Membrane</keyword>
<dbReference type="InParanoid" id="A0A096P8W2"/>
<sequence>MGARATACACALVLLLANVSGARSSAHAYARASFYATNDAAIVAAGREGMFASANANDGTTDDARAGAWIDARARVSDGRAYVRLDGVTFERSERVARAGGAGQGATGLVEIVTFERGDASAIGVVDEVSGRRRFCCDAKMKSDGVCGSSDVGRVIVREDVGEDGTSTGPRRAEVWFDGDDVTARSDVEAVRVRKTGMYHVWFVICDPDHAGVTVSGRTMWKNPNGYLPGAKTALLPFYGFATMAYLGLGFAWTLAHVGHWRHVLGLHNCITAVLALSMTESAVWYFDYANFNATGYRPYVFTMVAVLLGSLRATLSRALVLTVSMGYGVVRPTLGGMSAKVISLGICYLCSAAVKDVVEHVGSVDDLRPGARLFLVLPISVFETVFLLWIFSSLSRTLTQLALRRQTQKLALYRAFTNALALSAALSVVWLAYEMWFKSTDMIDEKWESVWMLSAFWNVLSFGLLAVMCFLWKPSGASSQYAYSELTNGDITEDSWWSELVAPADGGEFANGKSPHNGAKSSRVMNSAKKSRAMRDFSLDDDDDSTRDLEMEMGKIE</sequence>
<feature type="transmembrane region" description="Helical" evidence="7">
    <location>
        <begin position="454"/>
        <end position="473"/>
    </location>
</feature>
<feature type="transmembrane region" description="Helical" evidence="7">
    <location>
        <begin position="299"/>
        <end position="321"/>
    </location>
</feature>
<feature type="transmembrane region" description="Helical" evidence="7">
    <location>
        <begin position="267"/>
        <end position="287"/>
    </location>
</feature>
<dbReference type="GO" id="GO:0005794">
    <property type="term" value="C:Golgi apparatus"/>
    <property type="evidence" value="ECO:0007669"/>
    <property type="project" value="TreeGrafter"/>
</dbReference>
<keyword evidence="3 8" id="KW-0732">Signal</keyword>
<feature type="domain" description="GOST seven transmembrane" evidence="9">
    <location>
        <begin position="235"/>
        <end position="478"/>
    </location>
</feature>
<dbReference type="RefSeq" id="XP_022840380.1">
    <property type="nucleotide sequence ID" value="XM_022985588.1"/>
</dbReference>
<evidence type="ECO:0000259" key="9">
    <source>
        <dbReference type="Pfam" id="PF06814"/>
    </source>
</evidence>
<dbReference type="GeneID" id="9831136"/>
<protein>
    <submittedName>
        <fullName evidence="10">Transmembrane receptor, eukaryota</fullName>
    </submittedName>
</protein>